<keyword evidence="3" id="KW-1185">Reference proteome</keyword>
<evidence type="ECO:0000313" key="2">
    <source>
        <dbReference type="EMBL" id="PHJ21513.1"/>
    </source>
</evidence>
<reference evidence="2 3" key="1">
    <citation type="journal article" date="2017" name="Int. J. Parasitol.">
        <title>The genome of the protozoan parasite Cystoisospora suis and a reverse vaccinology approach to identify vaccine candidates.</title>
        <authorList>
            <person name="Palmieri N."/>
            <person name="Shrestha A."/>
            <person name="Ruttkowski B."/>
            <person name="Beck T."/>
            <person name="Vogl C."/>
            <person name="Tomley F."/>
            <person name="Blake D.P."/>
            <person name="Joachim A."/>
        </authorList>
    </citation>
    <scope>NUCLEOTIDE SEQUENCE [LARGE SCALE GENOMIC DNA]</scope>
    <source>
        <strain evidence="2 3">Wien I</strain>
    </source>
</reference>
<feature type="transmembrane region" description="Helical" evidence="1">
    <location>
        <begin position="106"/>
        <end position="126"/>
    </location>
</feature>
<dbReference type="RefSeq" id="XP_067923195.1">
    <property type="nucleotide sequence ID" value="XM_068064831.1"/>
</dbReference>
<dbReference type="EMBL" id="MIGC01002200">
    <property type="protein sequence ID" value="PHJ21513.1"/>
    <property type="molecule type" value="Genomic_DNA"/>
</dbReference>
<keyword evidence="1" id="KW-1133">Transmembrane helix</keyword>
<evidence type="ECO:0008006" key="4">
    <source>
        <dbReference type="Google" id="ProtNLM"/>
    </source>
</evidence>
<keyword evidence="1" id="KW-0472">Membrane</keyword>
<dbReference type="VEuPathDB" id="ToxoDB:CSUI_004646"/>
<evidence type="ECO:0000313" key="3">
    <source>
        <dbReference type="Proteomes" id="UP000221165"/>
    </source>
</evidence>
<proteinExistence type="predicted"/>
<dbReference type="Proteomes" id="UP000221165">
    <property type="component" value="Unassembled WGS sequence"/>
</dbReference>
<feature type="transmembrane region" description="Helical" evidence="1">
    <location>
        <begin position="47"/>
        <end position="71"/>
    </location>
</feature>
<protein>
    <recommendedName>
        <fullName evidence="4">Transmembrane protein</fullName>
    </recommendedName>
</protein>
<evidence type="ECO:0000256" key="1">
    <source>
        <dbReference type="SAM" id="Phobius"/>
    </source>
</evidence>
<organism evidence="2 3">
    <name type="scientific">Cystoisospora suis</name>
    <dbReference type="NCBI Taxonomy" id="483139"/>
    <lineage>
        <taxon>Eukaryota</taxon>
        <taxon>Sar</taxon>
        <taxon>Alveolata</taxon>
        <taxon>Apicomplexa</taxon>
        <taxon>Conoidasida</taxon>
        <taxon>Coccidia</taxon>
        <taxon>Eucoccidiorida</taxon>
        <taxon>Eimeriorina</taxon>
        <taxon>Sarcocystidae</taxon>
        <taxon>Cystoisospora</taxon>
    </lineage>
</organism>
<sequence length="180" mass="20423">MFLIVFSFLFPVVLSFFFPLLLASRIFAEFSSRIFISPTSFCLSSDFLISVIFPNGPLSLIVHASSSCLFLRNLRKYLSTNQRRLSPDVPDLTLSPTTTPITTQKALLLTPCLPFLSFPFLFVFFASSKRKMSLLQRDHLRCVLSFLVGMEMQANRPCSSPFLLMAHRGRRTLHSLMLSS</sequence>
<dbReference type="AlphaFoldDB" id="A0A2C6L0R9"/>
<dbReference type="GeneID" id="94428042"/>
<accession>A0A2C6L0R9</accession>
<keyword evidence="1" id="KW-0812">Transmembrane</keyword>
<gene>
    <name evidence="2" type="ORF">CSUI_004646</name>
</gene>
<comment type="caution">
    <text evidence="2">The sequence shown here is derived from an EMBL/GenBank/DDBJ whole genome shotgun (WGS) entry which is preliminary data.</text>
</comment>
<name>A0A2C6L0R9_9APIC</name>